<feature type="compositionally biased region" description="Polar residues" evidence="1">
    <location>
        <begin position="234"/>
        <end position="244"/>
    </location>
</feature>
<organism evidence="2 3">
    <name type="scientific">Necator americanus</name>
    <name type="common">Human hookworm</name>
    <dbReference type="NCBI Taxonomy" id="51031"/>
    <lineage>
        <taxon>Eukaryota</taxon>
        <taxon>Metazoa</taxon>
        <taxon>Ecdysozoa</taxon>
        <taxon>Nematoda</taxon>
        <taxon>Chromadorea</taxon>
        <taxon>Rhabditida</taxon>
        <taxon>Rhabditina</taxon>
        <taxon>Rhabditomorpha</taxon>
        <taxon>Strongyloidea</taxon>
        <taxon>Ancylostomatidae</taxon>
        <taxon>Bunostominae</taxon>
        <taxon>Necator</taxon>
    </lineage>
</organism>
<name>A0ABR1CTH1_NECAM</name>
<feature type="compositionally biased region" description="Basic and acidic residues" evidence="1">
    <location>
        <begin position="248"/>
        <end position="265"/>
    </location>
</feature>
<evidence type="ECO:0000256" key="1">
    <source>
        <dbReference type="SAM" id="MobiDB-lite"/>
    </source>
</evidence>
<dbReference type="EMBL" id="JAVFWL010000003">
    <property type="protein sequence ID" value="KAK6740471.1"/>
    <property type="molecule type" value="Genomic_DNA"/>
</dbReference>
<reference evidence="2 3" key="1">
    <citation type="submission" date="2023-08" db="EMBL/GenBank/DDBJ databases">
        <title>A Necator americanus chromosomal reference genome.</title>
        <authorList>
            <person name="Ilik V."/>
            <person name="Petrzelkova K.J."/>
            <person name="Pardy F."/>
            <person name="Fuh T."/>
            <person name="Niatou-Singa F.S."/>
            <person name="Gouil Q."/>
            <person name="Baker L."/>
            <person name="Ritchie M.E."/>
            <person name="Jex A.R."/>
            <person name="Gazzola D."/>
            <person name="Li H."/>
            <person name="Toshio Fujiwara R."/>
            <person name="Zhan B."/>
            <person name="Aroian R.V."/>
            <person name="Pafco B."/>
            <person name="Schwarz E.M."/>
        </authorList>
    </citation>
    <scope>NUCLEOTIDE SEQUENCE [LARGE SCALE GENOMIC DNA]</scope>
    <source>
        <strain evidence="2 3">Aroian</strain>
        <tissue evidence="2">Whole animal</tissue>
    </source>
</reference>
<evidence type="ECO:0000313" key="3">
    <source>
        <dbReference type="Proteomes" id="UP001303046"/>
    </source>
</evidence>
<feature type="region of interest" description="Disordered" evidence="1">
    <location>
        <begin position="226"/>
        <end position="267"/>
    </location>
</feature>
<dbReference type="PANTHER" id="PTHR15375:SF26">
    <property type="entry name" value="PROTEIN CHIFFON"/>
    <property type="match status" value="1"/>
</dbReference>
<sequence>MAGEARSRVLAHGFRRTTSNRSLASLPLSHASTSSVLKSEMVTNPYPLKGREVVLDLENRKQYEELRIDIKKLGGKIVEMINEERLPFVVISDHPMAAWLEGMKGTYKEKDERIKKLPMLLKDAVQNRVKVRSLKTFQEQFSRFKARINVAKSLSKAPQKRLPTKVDEKDKRVRLLRKPFIKWQDEQRRYAPTYKECPTPRWTTVYLGAAAGNCVFRRVTAEQLERRKRRENQAAISPENSDPPSSAGREKEKERSGKSGKDWKTNRTVRTPTNKFCDLCGRGFEDMEQHYESKEHATTATRPGVYDEVDMCIGAVVDYVICPAAPPVVRLPEIIPEEDEPRYPTDGTWDYEYSEGNYECTLLNKKS</sequence>
<dbReference type="PANTHER" id="PTHR15375">
    <property type="entry name" value="ACTIVATOR OF S-PHASE KINASE-RELATED"/>
    <property type="match status" value="1"/>
</dbReference>
<dbReference type="InterPro" id="IPR038545">
    <property type="entry name" value="Znf_DBF_sf"/>
</dbReference>
<evidence type="ECO:0000313" key="2">
    <source>
        <dbReference type="EMBL" id="KAK6740471.1"/>
    </source>
</evidence>
<accession>A0ABR1CTH1</accession>
<proteinExistence type="predicted"/>
<gene>
    <name evidence="2" type="primary">Necator_chrIII.g9513</name>
    <name evidence="2" type="ORF">RB195_008748</name>
</gene>
<dbReference type="InterPro" id="IPR051590">
    <property type="entry name" value="Replication_Regulatory_Kinase"/>
</dbReference>
<protein>
    <recommendedName>
        <fullName evidence="4">DBF4-type domain-containing protein</fullName>
    </recommendedName>
</protein>
<comment type="caution">
    <text evidence="2">The sequence shown here is derived from an EMBL/GenBank/DDBJ whole genome shotgun (WGS) entry which is preliminary data.</text>
</comment>
<dbReference type="Gene3D" id="6.10.250.3410">
    <property type="entry name" value="DBF zinc finger"/>
    <property type="match status" value="1"/>
</dbReference>
<evidence type="ECO:0008006" key="4">
    <source>
        <dbReference type="Google" id="ProtNLM"/>
    </source>
</evidence>
<keyword evidence="3" id="KW-1185">Reference proteome</keyword>
<dbReference type="Proteomes" id="UP001303046">
    <property type="component" value="Unassembled WGS sequence"/>
</dbReference>